<dbReference type="PANTHER" id="PTHR31956">
    <property type="entry name" value="NON-SPECIFIC PHOSPHOLIPASE C4-RELATED"/>
    <property type="match status" value="1"/>
</dbReference>
<dbReference type="InterPro" id="IPR007312">
    <property type="entry name" value="Phosphoesterase"/>
</dbReference>
<keyword evidence="4" id="KW-1185">Reference proteome</keyword>
<evidence type="ECO:0000256" key="1">
    <source>
        <dbReference type="ARBA" id="ARBA00022801"/>
    </source>
</evidence>
<feature type="chain" id="PRO_5041955579" description="Acid phosphatase" evidence="2">
    <location>
        <begin position="20"/>
        <end position="294"/>
    </location>
</feature>
<dbReference type="InterPro" id="IPR017850">
    <property type="entry name" value="Alkaline_phosphatase_core_sf"/>
</dbReference>
<dbReference type="Gene3D" id="3.40.720.10">
    <property type="entry name" value="Alkaline Phosphatase, subunit A"/>
    <property type="match status" value="1"/>
</dbReference>
<accession>A0AAD5TVC9</accession>
<dbReference type="GO" id="GO:0016788">
    <property type="term" value="F:hydrolase activity, acting on ester bonds"/>
    <property type="evidence" value="ECO:0007669"/>
    <property type="project" value="InterPro"/>
</dbReference>
<reference evidence="3" key="1">
    <citation type="submission" date="2020-05" db="EMBL/GenBank/DDBJ databases">
        <title>Phylogenomic resolution of chytrid fungi.</title>
        <authorList>
            <person name="Stajich J.E."/>
            <person name="Amses K."/>
            <person name="Simmons R."/>
            <person name="Seto K."/>
            <person name="Myers J."/>
            <person name="Bonds A."/>
            <person name="Quandt C.A."/>
            <person name="Barry K."/>
            <person name="Liu P."/>
            <person name="Grigoriev I."/>
            <person name="Longcore J.E."/>
            <person name="James T.Y."/>
        </authorList>
    </citation>
    <scope>NUCLEOTIDE SEQUENCE</scope>
    <source>
        <strain evidence="3">JEL0379</strain>
    </source>
</reference>
<evidence type="ECO:0000313" key="3">
    <source>
        <dbReference type="EMBL" id="KAJ3184259.1"/>
    </source>
</evidence>
<protein>
    <recommendedName>
        <fullName evidence="5">Acid phosphatase</fullName>
    </recommendedName>
</protein>
<keyword evidence="2" id="KW-0732">Signal</keyword>
<dbReference type="EMBL" id="JADGJQ010000004">
    <property type="protein sequence ID" value="KAJ3184259.1"/>
    <property type="molecule type" value="Genomic_DNA"/>
</dbReference>
<evidence type="ECO:0000313" key="4">
    <source>
        <dbReference type="Proteomes" id="UP001212152"/>
    </source>
</evidence>
<dbReference type="AlphaFoldDB" id="A0AAD5TVC9"/>
<keyword evidence="1" id="KW-0378">Hydrolase</keyword>
<dbReference type="GO" id="GO:0009395">
    <property type="term" value="P:phospholipid catabolic process"/>
    <property type="evidence" value="ECO:0007669"/>
    <property type="project" value="TreeGrafter"/>
</dbReference>
<name>A0AAD5TVC9_9FUNG</name>
<gene>
    <name evidence="3" type="ORF">HDU87_005106</name>
</gene>
<dbReference type="Pfam" id="PF04185">
    <property type="entry name" value="Phosphoesterase"/>
    <property type="match status" value="1"/>
</dbReference>
<feature type="signal peptide" evidence="2">
    <location>
        <begin position="1"/>
        <end position="19"/>
    </location>
</feature>
<dbReference type="PANTHER" id="PTHR31956:SF8">
    <property type="entry name" value="ACID PHOSPHATASE PHOA (AFU_ORTHOLOGUE AFUA_1G03570)"/>
    <property type="match status" value="1"/>
</dbReference>
<organism evidence="3 4">
    <name type="scientific">Geranomyces variabilis</name>
    <dbReference type="NCBI Taxonomy" id="109894"/>
    <lineage>
        <taxon>Eukaryota</taxon>
        <taxon>Fungi</taxon>
        <taxon>Fungi incertae sedis</taxon>
        <taxon>Chytridiomycota</taxon>
        <taxon>Chytridiomycota incertae sedis</taxon>
        <taxon>Chytridiomycetes</taxon>
        <taxon>Spizellomycetales</taxon>
        <taxon>Powellomycetaceae</taxon>
        <taxon>Geranomyces</taxon>
    </lineage>
</organism>
<evidence type="ECO:0008006" key="5">
    <source>
        <dbReference type="Google" id="ProtNLM"/>
    </source>
</evidence>
<evidence type="ECO:0000256" key="2">
    <source>
        <dbReference type="SAM" id="SignalP"/>
    </source>
</evidence>
<dbReference type="Proteomes" id="UP001212152">
    <property type="component" value="Unassembled WGS sequence"/>
</dbReference>
<sequence length="294" mass="31586">MKFFAAAALATFAATGVLAAPAPAAAASPLVPGANFDRIMTVIFENTDYSDVIADPYFSSLTTNHNGKLLTNYMAIAHPSQPNYVGLLTGGKDVSSDSTANIAKKNLVDLLEAKNIDWRAYMENYPGNCFASDSSDGLYRRKHNPFISMNDVRTNAARCAKIVDAQQFTADVSAGTVPSYVFFTPNMNDDGHDTDLATASAWAQSFFEPLLSNADFMKNTLIVITWDESESYIGANKVAAYLLGPGVDTSAGTEDSSSYSHYSVLRTIEDNWSLGSLGRSDKTATPFSGVSRQA</sequence>
<proteinExistence type="predicted"/>
<comment type="caution">
    <text evidence="3">The sequence shown here is derived from an EMBL/GenBank/DDBJ whole genome shotgun (WGS) entry which is preliminary data.</text>
</comment>